<dbReference type="HOGENOM" id="CLU_000288_6_16_1"/>
<evidence type="ECO:0000313" key="6">
    <source>
        <dbReference type="EMBL" id="ELA30134.1"/>
    </source>
</evidence>
<dbReference type="PRINTS" id="PR00320">
    <property type="entry name" value="GPROTEINBRPT"/>
</dbReference>
<sequence>MTLQFFQRLKGRRREKNGGSPTSPLPPTITSKPSSPAAKTTEPNVHNRLWNAAYEELKLQESAIVDAYEKLLSARLQDTEQSLTAATENQIEASAERRWCQMRDLVLTGLDKMEKTQAIQQRINEGINITAPIKAVIGKAVQTSPEGAIAWIGVCFAFEILSNPFTEPGINRSGIMYVVSRMEWYWNLASLLVDEDGPNRRSGLRQQLERHLTELYQKLLLYQMKSLDDWNGQLDDIKAAEMVIRDDSETFNTQVVLGHLEIMSSGASLQYKELERATISIRQQTRILEEMRHDQEDKQCLHDLFLTDPRHDRERIMNAKGGLLPDSYSWIISYFQRWQSDKQNHRLWIRGDPGKGKTMLLCGIIQELEQDPFHRLCYFFCQATERDLNNATAVLRGLIYHLVKQYPRLLAYVRKQYDDGGKRRFEGRNAWQVMSEILGSILSDPILDGVLLIVDALDECLEDRPKLLDFLNRLSGTSNVKVVVSSRNLWDIDEALGGDTASRCTLSLETNQETIARAVRAYIHQKVEDLAMRKKYDDATRFEVEKHLVENSNGTFLWVALVCQELSGGTVTRKDHVIEVLGTFPPGLEDLYERTFDHIATSRDAKLCTAILAIVSVLKRPVKIEELVSMVRLPASSDSAMEVLKQVINSCGSFLNLQDGTIYFVHQSAKDFLQDEKYGAFERVFPRGILHEHYAVFRRALQVLILSGTIRRDIFDLKAPDSRLELITTPEPNPLAGLKYVCAYWVDHLIDSIPDEECKVVGPEQIPVILSFLESKFLYLIEALALLHLMPQAVQAVQKLKTVLDAEASREAEKLTDLVQDANRFLLYHRVVIETTPLQLYASALIFSPERSIIRRLFQHEAPAWVTVAPGPDEEWNACLLTLVDHKKQVLSATYSPDGRWLASASEDGTVKVWDAETGTCEHTLAGHRTQPDGFRPGVEKTAAVYFAAFSGDNQSLVSGSLNGIVNGWKRANGTRARSIQHNVGEAKFTTISPDQRRIAFVLSDQTIKVRHAEGDGPSLTLKGHTDVIRSAAFSADGRRLVSASNDRTVKLWDLASGICQRTLEGHDDFLELAVFSNEGRWLASSDYTVRLWEAETGKLVSQFPLEWEFSPRAVGSIVFSKNDELLAAASARYIHVWDTATHAMFWKVRGHEDDIKSLAFSPNARRLVSAAFDATIKVWDLSIGRRAHGIENHASDSRRSIRLSSDGNQLAICYGESRRIKIWSTDATRHGKELHHGSDRIPSTAFTRRNERLAFVSSMDKIMIWDIETDALTCALHNIEASHFRIAIPGEGGLNTAAVGESKTAESPFGAKLDALLFRNDLQLVISAFGTITIWNISDGSCAETFNYGDERSTRIACSRDGRWLAYIAKNNSVNDIKILDTRSKQCISTAAVELALMDNTSLSFSADSKQLASSSGRKIYLWDVNSGSRVLEIENQRYPDLHVSFDGRIKTRLHTQFGFMDLNDFGLDCMCSKSPKQTSEGTDGSSNSVKEAPDPEGIHSEGSEGALRFSGYGLSHDLDWVLLNGKRLLRIPLDYRLDLNSMSNAVTPVINGLTLIWQNDGQKVVRMSFSPQ</sequence>
<dbReference type="InterPro" id="IPR031359">
    <property type="entry name" value="NACHT_N"/>
</dbReference>
<feature type="repeat" description="WD" evidence="3">
    <location>
        <begin position="1022"/>
        <end position="1063"/>
    </location>
</feature>
<dbReference type="InterPro" id="IPR027417">
    <property type="entry name" value="P-loop_NTPase"/>
</dbReference>
<dbReference type="SUPFAM" id="SSF50978">
    <property type="entry name" value="WD40 repeat-like"/>
    <property type="match status" value="1"/>
</dbReference>
<dbReference type="InterPro" id="IPR056884">
    <property type="entry name" value="NPHP3-like_N"/>
</dbReference>
<evidence type="ECO:0000313" key="7">
    <source>
        <dbReference type="EMBL" id="KAF4484965.1"/>
    </source>
</evidence>
<dbReference type="PANTHER" id="PTHR19848:SF8">
    <property type="entry name" value="F-BOX AND WD REPEAT DOMAIN CONTAINING 7"/>
    <property type="match status" value="1"/>
</dbReference>
<gene>
    <name evidence="6" type="ORF">CGGC5_9597</name>
    <name evidence="7" type="ORF">CGGC5_v007113</name>
</gene>
<evidence type="ECO:0000313" key="8">
    <source>
        <dbReference type="Proteomes" id="UP000011096"/>
    </source>
</evidence>
<dbReference type="InterPro" id="IPR020472">
    <property type="entry name" value="WD40_PAC1"/>
</dbReference>
<dbReference type="SMART" id="SM00320">
    <property type="entry name" value="WD40"/>
    <property type="match status" value="11"/>
</dbReference>
<feature type="compositionally biased region" description="Basic and acidic residues" evidence="4">
    <location>
        <begin position="1493"/>
        <end position="1504"/>
    </location>
</feature>
<dbReference type="Pfam" id="PF24883">
    <property type="entry name" value="NPHP3_N"/>
    <property type="match status" value="1"/>
</dbReference>
<dbReference type="Gene3D" id="3.40.50.300">
    <property type="entry name" value="P-loop containing nucleotide triphosphate hydrolases"/>
    <property type="match status" value="1"/>
</dbReference>
<feature type="region of interest" description="Disordered" evidence="4">
    <location>
        <begin position="1478"/>
        <end position="1504"/>
    </location>
</feature>
<feature type="compositionally biased region" description="Polar residues" evidence="4">
    <location>
        <begin position="1478"/>
        <end position="1491"/>
    </location>
</feature>
<dbReference type="InterPro" id="IPR001680">
    <property type="entry name" value="WD40_rpt"/>
</dbReference>
<keyword evidence="2" id="KW-0677">Repeat</keyword>
<dbReference type="SUPFAM" id="SSF50998">
    <property type="entry name" value="Quinoprotein alcohol dehydrogenase-like"/>
    <property type="match status" value="1"/>
</dbReference>
<dbReference type="Pfam" id="PF00400">
    <property type="entry name" value="WD40"/>
    <property type="match status" value="5"/>
</dbReference>
<dbReference type="PANTHER" id="PTHR19848">
    <property type="entry name" value="WD40 REPEAT PROTEIN"/>
    <property type="match status" value="1"/>
</dbReference>
<dbReference type="SUPFAM" id="SSF52540">
    <property type="entry name" value="P-loop containing nucleoside triphosphate hydrolases"/>
    <property type="match status" value="1"/>
</dbReference>
<proteinExistence type="predicted"/>
<protein>
    <submittedName>
        <fullName evidence="6">Nacht and wd domain protein</fullName>
    </submittedName>
    <submittedName>
        <fullName evidence="7">Vegetative incompatibility protein HET-E-1</fullName>
    </submittedName>
</protein>
<accession>L2FUM0</accession>
<dbReference type="PROSITE" id="PS50294">
    <property type="entry name" value="WD_REPEATS_REGION"/>
    <property type="match status" value="3"/>
</dbReference>
<feature type="repeat" description="WD" evidence="3">
    <location>
        <begin position="883"/>
        <end position="924"/>
    </location>
</feature>
<dbReference type="InParanoid" id="L2FUM0"/>
<dbReference type="InterPro" id="IPR036322">
    <property type="entry name" value="WD40_repeat_dom_sf"/>
</dbReference>
<dbReference type="STRING" id="1213859.L2FUM0"/>
<dbReference type="CDD" id="cd00200">
    <property type="entry name" value="WD40"/>
    <property type="match status" value="1"/>
</dbReference>
<feature type="region of interest" description="Disordered" evidence="4">
    <location>
        <begin position="7"/>
        <end position="44"/>
    </location>
</feature>
<dbReference type="EMBL" id="ANPB02000004">
    <property type="protein sequence ID" value="KAF4484965.1"/>
    <property type="molecule type" value="Genomic_DNA"/>
</dbReference>
<feature type="repeat" description="WD" evidence="3">
    <location>
        <begin position="1149"/>
        <end position="1190"/>
    </location>
</feature>
<dbReference type="Gene3D" id="2.130.10.10">
    <property type="entry name" value="YVTN repeat-like/Quinoprotein amine dehydrogenase"/>
    <property type="match status" value="4"/>
</dbReference>
<dbReference type="EMBL" id="KB020815">
    <property type="protein sequence ID" value="ELA30134.1"/>
    <property type="molecule type" value="Genomic_DNA"/>
</dbReference>
<dbReference type="InterPro" id="IPR019775">
    <property type="entry name" value="WD40_repeat_CS"/>
</dbReference>
<dbReference type="InterPro" id="IPR011047">
    <property type="entry name" value="Quinoprotein_ADH-like_sf"/>
</dbReference>
<keyword evidence="8" id="KW-1185">Reference proteome</keyword>
<reference evidence="7 8" key="3">
    <citation type="submission" date="2020-04" db="EMBL/GenBank/DDBJ databases">
        <title>Genome sequencing and assembly of multiple isolates from the Colletotrichum gloeosporioides species complex.</title>
        <authorList>
            <person name="Gan P."/>
            <person name="Shirasu K."/>
        </authorList>
    </citation>
    <scope>NUCLEOTIDE SEQUENCE [LARGE SCALE GENOMIC DNA]</scope>
    <source>
        <strain evidence="7 8">Nara gc5</strain>
    </source>
</reference>
<dbReference type="PROSITE" id="PS00678">
    <property type="entry name" value="WD_REPEATS_1"/>
    <property type="match status" value="3"/>
</dbReference>
<dbReference type="Proteomes" id="UP000011096">
    <property type="component" value="Unassembled WGS sequence"/>
</dbReference>
<reference evidence="6" key="1">
    <citation type="submission" date="2012-08" db="EMBL/GenBank/DDBJ databases">
        <title>Genome analysis of Colletotrichum orbiculare and Colletotrichum fructicola.</title>
        <authorList>
            <person name="Gan P.H.P."/>
            <person name="Ikeda K."/>
            <person name="Irieda H."/>
            <person name="Narusaka M."/>
            <person name="O'Connell R.J."/>
            <person name="Narusaka Y."/>
            <person name="Takano Y."/>
            <person name="Kubo Y."/>
            <person name="Shirasu K."/>
        </authorList>
    </citation>
    <scope>NUCLEOTIDE SEQUENCE</scope>
    <source>
        <strain evidence="6">Nara gc5</strain>
    </source>
</reference>
<organism evidence="6">
    <name type="scientific">Colletotrichum fructicola (strain Nara gc5)</name>
    <name type="common">Anthracnose fungus</name>
    <name type="synonym">Colletotrichum gloeosporioides (strain Nara gc5)</name>
    <dbReference type="NCBI Taxonomy" id="1213859"/>
    <lineage>
        <taxon>Eukaryota</taxon>
        <taxon>Fungi</taxon>
        <taxon>Dikarya</taxon>
        <taxon>Ascomycota</taxon>
        <taxon>Pezizomycotina</taxon>
        <taxon>Sordariomycetes</taxon>
        <taxon>Hypocreomycetidae</taxon>
        <taxon>Glomerellales</taxon>
        <taxon>Glomerellaceae</taxon>
        <taxon>Colletotrichum</taxon>
        <taxon>Colletotrichum gloeosporioides species complex</taxon>
    </lineage>
</organism>
<name>L2FUM0_COLFN</name>
<dbReference type="InterPro" id="IPR015943">
    <property type="entry name" value="WD40/YVTN_repeat-like_dom_sf"/>
</dbReference>
<dbReference type="OrthoDB" id="538223at2759"/>
<dbReference type="PROSITE" id="PS50837">
    <property type="entry name" value="NACHT"/>
    <property type="match status" value="1"/>
</dbReference>
<keyword evidence="1 3" id="KW-0853">WD repeat</keyword>
<dbReference type="Pfam" id="PF17100">
    <property type="entry name" value="NACHT_N"/>
    <property type="match status" value="1"/>
</dbReference>
<feature type="domain" description="NACHT" evidence="5">
    <location>
        <begin position="345"/>
        <end position="487"/>
    </location>
</feature>
<evidence type="ECO:0000256" key="4">
    <source>
        <dbReference type="SAM" id="MobiDB-lite"/>
    </source>
</evidence>
<dbReference type="PROSITE" id="PS50082">
    <property type="entry name" value="WD_REPEATS_2"/>
    <property type="match status" value="3"/>
</dbReference>
<evidence type="ECO:0000259" key="5">
    <source>
        <dbReference type="PROSITE" id="PS50837"/>
    </source>
</evidence>
<dbReference type="InterPro" id="IPR007111">
    <property type="entry name" value="NACHT_NTPase"/>
</dbReference>
<evidence type="ECO:0000256" key="1">
    <source>
        <dbReference type="ARBA" id="ARBA00022574"/>
    </source>
</evidence>
<evidence type="ECO:0000256" key="2">
    <source>
        <dbReference type="ARBA" id="ARBA00022737"/>
    </source>
</evidence>
<reference evidence="7 8" key="2">
    <citation type="submission" date="2012-08" db="EMBL/GenBank/DDBJ databases">
        <authorList>
            <person name="Gan P.H.P."/>
            <person name="Ikeda K."/>
            <person name="Irieda H."/>
            <person name="Narusaka M."/>
            <person name="O'Connell R.J."/>
            <person name="Narusaka Y."/>
            <person name="Takano Y."/>
            <person name="Kubo Y."/>
            <person name="Shirasu K."/>
        </authorList>
    </citation>
    <scope>NUCLEOTIDE SEQUENCE [LARGE SCALE GENOMIC DNA]</scope>
    <source>
        <strain evidence="7 8">Nara gc5</strain>
    </source>
</reference>
<evidence type="ECO:0000256" key="3">
    <source>
        <dbReference type="PROSITE-ProRule" id="PRU00221"/>
    </source>
</evidence>